<keyword evidence="1" id="KW-0812">Transmembrane</keyword>
<keyword evidence="3" id="KW-1185">Reference proteome</keyword>
<dbReference type="EMBL" id="CP042261">
    <property type="protein sequence ID" value="QDY70260.1"/>
    <property type="molecule type" value="Genomic_DNA"/>
</dbReference>
<dbReference type="Pfam" id="PF20082">
    <property type="entry name" value="DUF6476"/>
    <property type="match status" value="1"/>
</dbReference>
<feature type="transmembrane region" description="Helical" evidence="1">
    <location>
        <begin position="16"/>
        <end position="41"/>
    </location>
</feature>
<dbReference type="InterPro" id="IPR045519">
    <property type="entry name" value="DUF6476"/>
</dbReference>
<name>A0A5B8J7D4_9RHOB</name>
<dbReference type="Proteomes" id="UP000318483">
    <property type="component" value="Chromosome"/>
</dbReference>
<keyword evidence="1" id="KW-0472">Membrane</keyword>
<evidence type="ECO:0000313" key="3">
    <source>
        <dbReference type="Proteomes" id="UP000318483"/>
    </source>
</evidence>
<dbReference type="OrthoDB" id="7872651at2"/>
<sequence length="99" mass="10924">MQNDPQGQPEPANLRFLRILVTVLTITMIAGLLTIIALLVIRFTSEPRIALPDEITVPGGANASAFTQGRDWYAIVTDQDEIIIYDRASGDIRKTLSIK</sequence>
<reference evidence="2 3" key="1">
    <citation type="submission" date="2019-07" db="EMBL/GenBank/DDBJ databases">
        <title>Litoreibacter alkalisoli sp. nov., isolated from saline-alkaline soil.</title>
        <authorList>
            <person name="Wang S."/>
            <person name="Xu L."/>
            <person name="Xing Y.-T."/>
            <person name="Sun J.-Q."/>
        </authorList>
    </citation>
    <scope>NUCLEOTIDE SEQUENCE [LARGE SCALE GENOMIC DNA]</scope>
    <source>
        <strain evidence="2 3">LN3S51</strain>
    </source>
</reference>
<protein>
    <submittedName>
        <fullName evidence="2">Uncharacterized protein</fullName>
    </submittedName>
</protein>
<accession>A0A5B8J7D4</accession>
<proteinExistence type="predicted"/>
<evidence type="ECO:0000313" key="2">
    <source>
        <dbReference type="EMBL" id="QDY70260.1"/>
    </source>
</evidence>
<dbReference type="KEGG" id="lit:FPZ52_06220"/>
<organism evidence="2 3">
    <name type="scientific">Qingshengfaniella alkalisoli</name>
    <dbReference type="NCBI Taxonomy" id="2599296"/>
    <lineage>
        <taxon>Bacteria</taxon>
        <taxon>Pseudomonadati</taxon>
        <taxon>Pseudomonadota</taxon>
        <taxon>Alphaproteobacteria</taxon>
        <taxon>Rhodobacterales</taxon>
        <taxon>Paracoccaceae</taxon>
        <taxon>Qingshengfaniella</taxon>
    </lineage>
</organism>
<dbReference type="AlphaFoldDB" id="A0A5B8J7D4"/>
<evidence type="ECO:0000256" key="1">
    <source>
        <dbReference type="SAM" id="Phobius"/>
    </source>
</evidence>
<keyword evidence="1" id="KW-1133">Transmembrane helix</keyword>
<dbReference type="RefSeq" id="WP_146365679.1">
    <property type="nucleotide sequence ID" value="NZ_CP042261.1"/>
</dbReference>
<gene>
    <name evidence="2" type="ORF">FPZ52_06220</name>
</gene>